<reference evidence="2 3" key="1">
    <citation type="journal article" date="2021" name="Nat. Plants">
        <title>The Taxus genome provides insights into paclitaxel biosynthesis.</title>
        <authorList>
            <person name="Xiong X."/>
            <person name="Gou J."/>
            <person name="Liao Q."/>
            <person name="Li Y."/>
            <person name="Zhou Q."/>
            <person name="Bi G."/>
            <person name="Li C."/>
            <person name="Du R."/>
            <person name="Wang X."/>
            <person name="Sun T."/>
            <person name="Guo L."/>
            <person name="Liang H."/>
            <person name="Lu P."/>
            <person name="Wu Y."/>
            <person name="Zhang Z."/>
            <person name="Ro D.K."/>
            <person name="Shang Y."/>
            <person name="Huang S."/>
            <person name="Yan J."/>
        </authorList>
    </citation>
    <scope>NUCLEOTIDE SEQUENCE [LARGE SCALE GENOMIC DNA]</scope>
    <source>
        <strain evidence="2">Ta-2019</strain>
    </source>
</reference>
<organism evidence="2 3">
    <name type="scientific">Taxus chinensis</name>
    <name type="common">Chinese yew</name>
    <name type="synonym">Taxus wallichiana var. chinensis</name>
    <dbReference type="NCBI Taxonomy" id="29808"/>
    <lineage>
        <taxon>Eukaryota</taxon>
        <taxon>Viridiplantae</taxon>
        <taxon>Streptophyta</taxon>
        <taxon>Embryophyta</taxon>
        <taxon>Tracheophyta</taxon>
        <taxon>Spermatophyta</taxon>
        <taxon>Pinopsida</taxon>
        <taxon>Pinidae</taxon>
        <taxon>Conifers II</taxon>
        <taxon>Cupressales</taxon>
        <taxon>Taxaceae</taxon>
        <taxon>Taxus</taxon>
    </lineage>
</organism>
<gene>
    <name evidence="2" type="ORF">KI387_038919</name>
</gene>
<dbReference type="Proteomes" id="UP000824469">
    <property type="component" value="Unassembled WGS sequence"/>
</dbReference>
<sequence length="99" mass="11072">DAELMKIQYGDEVAFSDHDSSKDVAGLPESTSLGQVPLQKGIVQEGDTLESPAIEDLFPDMLDGSEKLQDIKNLEDKDMCKHQQENTESVDEESYSFYQ</sequence>
<name>A0AA38FBA3_TAXCH</name>
<evidence type="ECO:0000313" key="2">
    <source>
        <dbReference type="EMBL" id="KAH9295331.1"/>
    </source>
</evidence>
<comment type="caution">
    <text evidence="2">The sequence shown here is derived from an EMBL/GenBank/DDBJ whole genome shotgun (WGS) entry which is preliminary data.</text>
</comment>
<feature type="region of interest" description="Disordered" evidence="1">
    <location>
        <begin position="80"/>
        <end position="99"/>
    </location>
</feature>
<accession>A0AA38FBA3</accession>
<evidence type="ECO:0000313" key="3">
    <source>
        <dbReference type="Proteomes" id="UP000824469"/>
    </source>
</evidence>
<feature type="compositionally biased region" description="Acidic residues" evidence="1">
    <location>
        <begin position="88"/>
        <end position="99"/>
    </location>
</feature>
<keyword evidence="3" id="KW-1185">Reference proteome</keyword>
<feature type="non-terminal residue" evidence="2">
    <location>
        <position position="1"/>
    </location>
</feature>
<dbReference type="EMBL" id="JAHRHJ020000011">
    <property type="protein sequence ID" value="KAH9295331.1"/>
    <property type="molecule type" value="Genomic_DNA"/>
</dbReference>
<proteinExistence type="predicted"/>
<protein>
    <submittedName>
        <fullName evidence="2">Uncharacterized protein</fullName>
    </submittedName>
</protein>
<evidence type="ECO:0000256" key="1">
    <source>
        <dbReference type="SAM" id="MobiDB-lite"/>
    </source>
</evidence>
<dbReference type="AlphaFoldDB" id="A0AA38FBA3"/>
<feature type="non-terminal residue" evidence="2">
    <location>
        <position position="99"/>
    </location>
</feature>